<evidence type="ECO:0000256" key="3">
    <source>
        <dbReference type="ARBA" id="ARBA00022723"/>
    </source>
</evidence>
<dbReference type="GO" id="GO:0016757">
    <property type="term" value="F:glycosyltransferase activity"/>
    <property type="evidence" value="ECO:0007669"/>
    <property type="project" value="UniProtKB-KW"/>
</dbReference>
<dbReference type="SUPFAM" id="SSF53448">
    <property type="entry name" value="Nucleotide-diphospho-sugar transferases"/>
    <property type="match status" value="1"/>
</dbReference>
<organism evidence="4">
    <name type="scientific">Roseburia intestinalis</name>
    <dbReference type="NCBI Taxonomy" id="166486"/>
    <lineage>
        <taxon>Bacteria</taxon>
        <taxon>Bacillati</taxon>
        <taxon>Bacillota</taxon>
        <taxon>Clostridia</taxon>
        <taxon>Lachnospirales</taxon>
        <taxon>Lachnospiraceae</taxon>
        <taxon>Roseburia</taxon>
    </lineage>
</organism>
<keyword evidence="3" id="KW-0479">Metal-binding</keyword>
<evidence type="ECO:0000313" key="4">
    <source>
        <dbReference type="EMBL" id="VYT97769.1"/>
    </source>
</evidence>
<gene>
    <name evidence="4" type="primary">gspA</name>
    <name evidence="4" type="ORF">RILFYP67_00026</name>
</gene>
<dbReference type="AlphaFoldDB" id="A0A6N3AZ70"/>
<evidence type="ECO:0000256" key="2">
    <source>
        <dbReference type="ARBA" id="ARBA00022679"/>
    </source>
</evidence>
<keyword evidence="2" id="KW-0808">Transferase</keyword>
<dbReference type="EMBL" id="CACRUM010000035">
    <property type="protein sequence ID" value="VYT97769.1"/>
    <property type="molecule type" value="Genomic_DNA"/>
</dbReference>
<name>A0A6N3AZ70_9FIRM</name>
<dbReference type="Gene3D" id="3.90.550.10">
    <property type="entry name" value="Spore Coat Polysaccharide Biosynthesis Protein SpsA, Chain A"/>
    <property type="match status" value="1"/>
</dbReference>
<keyword evidence="1" id="KW-0328">Glycosyltransferase</keyword>
<dbReference type="GO" id="GO:0046872">
    <property type="term" value="F:metal ion binding"/>
    <property type="evidence" value="ECO:0007669"/>
    <property type="project" value="UniProtKB-KW"/>
</dbReference>
<reference evidence="4" key="1">
    <citation type="submission" date="2019-11" db="EMBL/GenBank/DDBJ databases">
        <authorList>
            <person name="Feng L."/>
        </authorList>
    </citation>
    <scope>NUCLEOTIDE SEQUENCE</scope>
    <source>
        <strain evidence="4">RintestinalisLFYP67</strain>
    </source>
</reference>
<dbReference type="RefSeq" id="WP_173886255.1">
    <property type="nucleotide sequence ID" value="NZ_CACRUM010000035.1"/>
</dbReference>
<dbReference type="PANTHER" id="PTHR13778:SF47">
    <property type="entry name" value="LIPOPOLYSACCHARIDE 1,3-GALACTOSYLTRANSFERASE"/>
    <property type="match status" value="1"/>
</dbReference>
<dbReference type="Pfam" id="PF01501">
    <property type="entry name" value="Glyco_transf_8"/>
    <property type="match status" value="1"/>
</dbReference>
<proteinExistence type="predicted"/>
<evidence type="ECO:0000256" key="1">
    <source>
        <dbReference type="ARBA" id="ARBA00022676"/>
    </source>
</evidence>
<dbReference type="CDD" id="cd04194">
    <property type="entry name" value="GT8_A4GalT_like"/>
    <property type="match status" value="1"/>
</dbReference>
<accession>A0A6N3AZ70</accession>
<dbReference type="InterPro" id="IPR002495">
    <property type="entry name" value="Glyco_trans_8"/>
</dbReference>
<protein>
    <submittedName>
        <fullName evidence="4">General stress protein A</fullName>
    </submittedName>
</protein>
<sequence length="324" mass="37875">MSSTMNIAIAVNKAYLKYASVMLTSLCTQQSENLNVYVLHHDLSPEDQSVLSSLPDKYQITIEYIFVPDHLLPPKEVLRANSWGIETYFRLLLVDLLPAALDRALYIDVDMIINKSLTDFYYCDLGDKKLAACRDFTGTPPYNDYRQELFADILAVSPDFLYFNAGITLFHLNALRPAYNFAYYMDIAKQLDYKIQFPDQDLLNYCHWNETLFFNENKYNLYARRAYTDLGLTLQNVKDTVHVIHYATSKPWNGNCLHCDIEQLWWDYAKLTPFYNEFLEQMVYETINSTEVFQYVTALQQENKQLYQIISQYDALLQKKGIIV</sequence>
<dbReference type="PANTHER" id="PTHR13778">
    <property type="entry name" value="GLYCOSYLTRANSFERASE 8 DOMAIN-CONTAINING PROTEIN"/>
    <property type="match status" value="1"/>
</dbReference>
<dbReference type="InterPro" id="IPR050748">
    <property type="entry name" value="Glycosyltrans_8_dom-fam"/>
</dbReference>
<dbReference type="InterPro" id="IPR029044">
    <property type="entry name" value="Nucleotide-diphossugar_trans"/>
</dbReference>